<dbReference type="Proteomes" id="UP000559987">
    <property type="component" value="Unassembled WGS sequence"/>
</dbReference>
<keyword evidence="3" id="KW-1185">Reference proteome</keyword>
<evidence type="ECO:0000256" key="1">
    <source>
        <dbReference type="SAM" id="SignalP"/>
    </source>
</evidence>
<dbReference type="PROSITE" id="PS51257">
    <property type="entry name" value="PROKAR_LIPOPROTEIN"/>
    <property type="match status" value="1"/>
</dbReference>
<reference evidence="2 3" key="1">
    <citation type="submission" date="2020-08" db="EMBL/GenBank/DDBJ databases">
        <title>Genomic Encyclopedia of Type Strains, Phase III (KMG-III): the genomes of soil and plant-associated and newly described type strains.</title>
        <authorList>
            <person name="Whitman W."/>
        </authorList>
    </citation>
    <scope>NUCLEOTIDE SEQUENCE [LARGE SCALE GENOMIC DNA]</scope>
    <source>
        <strain evidence="2 3">CECT 8571</strain>
    </source>
</reference>
<organism evidence="2 3">
    <name type="scientific">Simiduia aestuariiviva</name>
    <dbReference type="NCBI Taxonomy" id="1510459"/>
    <lineage>
        <taxon>Bacteria</taxon>
        <taxon>Pseudomonadati</taxon>
        <taxon>Pseudomonadota</taxon>
        <taxon>Gammaproteobacteria</taxon>
        <taxon>Cellvibrionales</taxon>
        <taxon>Cellvibrionaceae</taxon>
        <taxon>Simiduia</taxon>
    </lineage>
</organism>
<feature type="signal peptide" evidence="1">
    <location>
        <begin position="1"/>
        <end position="19"/>
    </location>
</feature>
<evidence type="ECO:0008006" key="4">
    <source>
        <dbReference type="Google" id="ProtNLM"/>
    </source>
</evidence>
<dbReference type="RefSeq" id="WP_183909000.1">
    <property type="nucleotide sequence ID" value="NZ_JACHXZ010000001.1"/>
</dbReference>
<gene>
    <name evidence="2" type="ORF">FHS30_001076</name>
</gene>
<keyword evidence="1" id="KW-0732">Signal</keyword>
<dbReference type="AlphaFoldDB" id="A0A839UMX7"/>
<evidence type="ECO:0000313" key="3">
    <source>
        <dbReference type="Proteomes" id="UP000559987"/>
    </source>
</evidence>
<evidence type="ECO:0000313" key="2">
    <source>
        <dbReference type="EMBL" id="MBB3167900.1"/>
    </source>
</evidence>
<comment type="caution">
    <text evidence="2">The sequence shown here is derived from an EMBL/GenBank/DDBJ whole genome shotgun (WGS) entry which is preliminary data.</text>
</comment>
<sequence length="106" mass="11441">MKYTLITAGFFALVVSGCAGPSAGVIPTDANGNKRPPDISAKYVEAGAWMNNNRVEKLDYPDFADAKCKERGFEKYEAYDSGMASSTSWGGMPTGDTARTVDIWCK</sequence>
<dbReference type="EMBL" id="JACHXZ010000001">
    <property type="protein sequence ID" value="MBB3167900.1"/>
    <property type="molecule type" value="Genomic_DNA"/>
</dbReference>
<accession>A0A839UMX7</accession>
<protein>
    <recommendedName>
        <fullName evidence="4">Lipoprotein</fullName>
    </recommendedName>
</protein>
<feature type="chain" id="PRO_5032469750" description="Lipoprotein" evidence="1">
    <location>
        <begin position="20"/>
        <end position="106"/>
    </location>
</feature>
<name>A0A839UMX7_9GAMM</name>
<proteinExistence type="predicted"/>